<sequence>MFISVFFLSFSLFLFLIFIFISFLIIITFCRDILSVTFSLVFPSSFFLLSPPSLHFTSASLFCFSFVFYYFVVLKTTTEKYLCLSFSKQLLIYLFLLLTFKS</sequence>
<keyword evidence="1" id="KW-0472">Membrane</keyword>
<name>A0A0L8FYJ3_OCTBM</name>
<proteinExistence type="predicted"/>
<feature type="transmembrane region" description="Helical" evidence="1">
    <location>
        <begin position="6"/>
        <end position="26"/>
    </location>
</feature>
<keyword evidence="1" id="KW-1133">Transmembrane helix</keyword>
<organism evidence="2">
    <name type="scientific">Octopus bimaculoides</name>
    <name type="common">California two-spotted octopus</name>
    <dbReference type="NCBI Taxonomy" id="37653"/>
    <lineage>
        <taxon>Eukaryota</taxon>
        <taxon>Metazoa</taxon>
        <taxon>Spiralia</taxon>
        <taxon>Lophotrochozoa</taxon>
        <taxon>Mollusca</taxon>
        <taxon>Cephalopoda</taxon>
        <taxon>Coleoidea</taxon>
        <taxon>Octopodiformes</taxon>
        <taxon>Octopoda</taxon>
        <taxon>Incirrata</taxon>
        <taxon>Octopodidae</taxon>
        <taxon>Octopus</taxon>
    </lineage>
</organism>
<evidence type="ECO:0000313" key="2">
    <source>
        <dbReference type="EMBL" id="KOF69445.1"/>
    </source>
</evidence>
<dbReference type="AlphaFoldDB" id="A0A0L8FYJ3"/>
<protein>
    <submittedName>
        <fullName evidence="2">Uncharacterized protein</fullName>
    </submittedName>
</protein>
<reference evidence="2" key="1">
    <citation type="submission" date="2015-07" db="EMBL/GenBank/DDBJ databases">
        <title>MeaNS - Measles Nucleotide Surveillance Program.</title>
        <authorList>
            <person name="Tran T."/>
            <person name="Druce J."/>
        </authorList>
    </citation>
    <scope>NUCLEOTIDE SEQUENCE</scope>
    <source>
        <strain evidence="2">UCB-OBI-ISO-001</strain>
        <tissue evidence="2">Gonad</tissue>
    </source>
</reference>
<gene>
    <name evidence="2" type="ORF">OCBIM_22004929mg</name>
</gene>
<keyword evidence="1" id="KW-0812">Transmembrane</keyword>
<feature type="transmembrane region" description="Helical" evidence="1">
    <location>
        <begin position="56"/>
        <end position="74"/>
    </location>
</feature>
<accession>A0A0L8FYJ3</accession>
<evidence type="ECO:0000256" key="1">
    <source>
        <dbReference type="SAM" id="Phobius"/>
    </source>
</evidence>
<feature type="transmembrane region" description="Helical" evidence="1">
    <location>
        <begin position="81"/>
        <end position="100"/>
    </location>
</feature>
<dbReference type="EMBL" id="KQ425475">
    <property type="protein sequence ID" value="KOF69445.1"/>
    <property type="molecule type" value="Genomic_DNA"/>
</dbReference>